<sequence length="452" mass="50961">MKGEFDMFAKKNVAPVAIMLATVVLASACSGENGGKRGGSDSDSARPEAQTPVKREPAEVVFYSNNNDPTESFDYRFGNTLRQKFPEYTIKYIQSQGITLEQMIATNTTFDIFFQSIGNYENFMMPAALEYDMTDLIREHKVDLNKFEPTIIEAVKQASGGKMYGLPIFTSNLVLYYNKTLFDKFGVPYPKSNATWEETIATAKKMARSEGGVSYFGLTHSQKHMFRLNPLSIPNADLAANAPTINKDERWKTFYQTLFMDPFQDPVVTDYMKTSGKIPDIYDFTDKQRVAMFPYLSSLIYAWEQQLKAFNWDIVALPSFTNLPNTGSPSYPTYFGITKTSKSKAAAMEVLKYMVSDEFQMELARKGIMPVLKSDDVLKTFGTESPFKDKNLKAVFEKKFAPNAPKALYDAKLIDLYTTYGLKLQKGELDLNTALRQADEDAAKLIAAELKK</sequence>
<dbReference type="InterPro" id="IPR050490">
    <property type="entry name" value="Bact_solute-bd_prot1"/>
</dbReference>
<evidence type="ECO:0000256" key="1">
    <source>
        <dbReference type="SAM" id="MobiDB-lite"/>
    </source>
</evidence>
<dbReference type="Proteomes" id="UP000307943">
    <property type="component" value="Unassembled WGS sequence"/>
</dbReference>
<keyword evidence="3" id="KW-1185">Reference proteome</keyword>
<comment type="caution">
    <text evidence="2">The sequence shown here is derived from an EMBL/GenBank/DDBJ whole genome shotgun (WGS) entry which is preliminary data.</text>
</comment>
<dbReference type="OrthoDB" id="9782846at2"/>
<proteinExistence type="predicted"/>
<protein>
    <submittedName>
        <fullName evidence="2">Extracellular solute-binding protein</fullName>
    </submittedName>
</protein>
<reference evidence="2 3" key="1">
    <citation type="submission" date="2019-05" db="EMBL/GenBank/DDBJ databases">
        <title>We sequenced the genome of Paenibacillus hemerocallicola KCTC 33185 for further insight into its adaptation and study the phylogeny of Paenibacillus.</title>
        <authorList>
            <person name="Narsing Rao M.P."/>
        </authorList>
    </citation>
    <scope>NUCLEOTIDE SEQUENCE [LARGE SCALE GENOMIC DNA]</scope>
    <source>
        <strain evidence="2 3">KCTC 33185</strain>
    </source>
</reference>
<dbReference type="Gene3D" id="3.40.190.10">
    <property type="entry name" value="Periplasmic binding protein-like II"/>
    <property type="match status" value="1"/>
</dbReference>
<gene>
    <name evidence="2" type="ORF">FE784_22685</name>
</gene>
<dbReference type="InterPro" id="IPR006059">
    <property type="entry name" value="SBP"/>
</dbReference>
<name>A0A5C4T559_9BACL</name>
<dbReference type="AlphaFoldDB" id="A0A5C4T559"/>
<evidence type="ECO:0000313" key="3">
    <source>
        <dbReference type="Proteomes" id="UP000307943"/>
    </source>
</evidence>
<dbReference type="Pfam" id="PF01547">
    <property type="entry name" value="SBP_bac_1"/>
    <property type="match status" value="1"/>
</dbReference>
<feature type="region of interest" description="Disordered" evidence="1">
    <location>
        <begin position="32"/>
        <end position="56"/>
    </location>
</feature>
<organism evidence="2 3">
    <name type="scientific">Paenibacillus hemerocallicola</name>
    <dbReference type="NCBI Taxonomy" id="1172614"/>
    <lineage>
        <taxon>Bacteria</taxon>
        <taxon>Bacillati</taxon>
        <taxon>Bacillota</taxon>
        <taxon>Bacilli</taxon>
        <taxon>Bacillales</taxon>
        <taxon>Paenibacillaceae</taxon>
        <taxon>Paenibacillus</taxon>
    </lineage>
</organism>
<accession>A0A5C4T559</accession>
<dbReference type="PANTHER" id="PTHR43649">
    <property type="entry name" value="ARABINOSE-BINDING PROTEIN-RELATED"/>
    <property type="match status" value="1"/>
</dbReference>
<feature type="compositionally biased region" description="Basic and acidic residues" evidence="1">
    <location>
        <begin position="34"/>
        <end position="46"/>
    </location>
</feature>
<dbReference type="SUPFAM" id="SSF53850">
    <property type="entry name" value="Periplasmic binding protein-like II"/>
    <property type="match status" value="1"/>
</dbReference>
<evidence type="ECO:0000313" key="2">
    <source>
        <dbReference type="EMBL" id="TNJ63966.1"/>
    </source>
</evidence>
<dbReference type="PANTHER" id="PTHR43649:SF30">
    <property type="entry name" value="ABC TRANSPORTER SUBSTRATE-BINDING PROTEIN"/>
    <property type="match status" value="1"/>
</dbReference>
<dbReference type="EMBL" id="VDCQ01000035">
    <property type="protein sequence ID" value="TNJ63966.1"/>
    <property type="molecule type" value="Genomic_DNA"/>
</dbReference>
<dbReference type="PROSITE" id="PS51257">
    <property type="entry name" value="PROKAR_LIPOPROTEIN"/>
    <property type="match status" value="1"/>
</dbReference>